<feature type="region of interest" description="Disordered" evidence="6">
    <location>
        <begin position="562"/>
        <end position="585"/>
    </location>
</feature>
<evidence type="ECO:0000256" key="2">
    <source>
        <dbReference type="ARBA" id="ARBA00021975"/>
    </source>
</evidence>
<evidence type="ECO:0000256" key="5">
    <source>
        <dbReference type="HAMAP-Rule" id="MF_00149"/>
    </source>
</evidence>
<evidence type="ECO:0000259" key="7">
    <source>
        <dbReference type="SMART" id="SM01340"/>
    </source>
</evidence>
<name>A0A3A1Y8M1_9GAMM</name>
<dbReference type="InterPro" id="IPR013507">
    <property type="entry name" value="DNA_mismatch_S5_2-like"/>
</dbReference>
<feature type="compositionally biased region" description="Polar residues" evidence="6">
    <location>
        <begin position="520"/>
        <end position="541"/>
    </location>
</feature>
<comment type="function">
    <text evidence="5">This protein is involved in the repair of mismatches in DNA. It is required for dam-dependent methyl-directed DNA mismatch repair. May act as a 'molecular matchmaker', a protein that promotes the formation of a stable complex between two or more DNA-binding proteins in an ATP-dependent manner without itself being part of a final effector complex.</text>
</comment>
<feature type="region of interest" description="Disordered" evidence="6">
    <location>
        <begin position="496"/>
        <end position="541"/>
    </location>
</feature>
<dbReference type="EMBL" id="NRHC01000055">
    <property type="protein sequence ID" value="RIY32474.1"/>
    <property type="molecule type" value="Genomic_DNA"/>
</dbReference>
<dbReference type="GO" id="GO:0006298">
    <property type="term" value="P:mismatch repair"/>
    <property type="evidence" value="ECO:0007669"/>
    <property type="project" value="UniProtKB-UniRule"/>
</dbReference>
<dbReference type="SMART" id="SM01340">
    <property type="entry name" value="DNA_mis_repair"/>
    <property type="match status" value="1"/>
</dbReference>
<dbReference type="GO" id="GO:0140664">
    <property type="term" value="F:ATP-dependent DNA damage sensor activity"/>
    <property type="evidence" value="ECO:0007669"/>
    <property type="project" value="InterPro"/>
</dbReference>
<dbReference type="InterPro" id="IPR020568">
    <property type="entry name" value="Ribosomal_Su5_D2-typ_SF"/>
</dbReference>
<evidence type="ECO:0000256" key="3">
    <source>
        <dbReference type="ARBA" id="ARBA00022763"/>
    </source>
</evidence>
<feature type="domain" description="DNA mismatch repair protein S5" evidence="7">
    <location>
        <begin position="212"/>
        <end position="332"/>
    </location>
</feature>
<evidence type="ECO:0000256" key="4">
    <source>
        <dbReference type="ARBA" id="ARBA00023204"/>
    </source>
</evidence>
<dbReference type="Gene3D" id="3.30.565.10">
    <property type="entry name" value="Histidine kinase-like ATPase, C-terminal domain"/>
    <property type="match status" value="1"/>
</dbReference>
<dbReference type="SUPFAM" id="SSF54211">
    <property type="entry name" value="Ribosomal protein S5 domain 2-like"/>
    <property type="match status" value="1"/>
</dbReference>
<dbReference type="GO" id="GO:0005524">
    <property type="term" value="F:ATP binding"/>
    <property type="evidence" value="ECO:0007669"/>
    <property type="project" value="InterPro"/>
</dbReference>
<dbReference type="CDD" id="cd16926">
    <property type="entry name" value="HATPase_MutL-MLH-PMS-like"/>
    <property type="match status" value="1"/>
</dbReference>
<keyword evidence="3 5" id="KW-0227">DNA damage</keyword>
<sequence>MANIQILPPLVANQIAAGEVVERPASIVKELVENSLDAKASTIVIDIENGGKSLIRIRDNGQGIAREQLDLALAPHATSKLRVIDDLNDLISYGFRGEALASISSVAKLTLTSRAQGADVAWQIYNQGKEYRTSSTPVAHPQGTTIEVQELFYNTPARQKFLKSDNVEYNYIEDLVKRLAIVNPAIDWTLTHNGKQKLRLPGLGEKDFKERILQLMPKVFSETAVEVVAQIPLFNLQLRLLVEPNSALSMRNNRVQYSYINHRLIKDKILISAVKQVFEELFNNVNLNYILFLEIDSNAVDVNVHPAKAEVRFVDAHKVHSFIFQNLYVQLAKIRNFDPKIVELVLANRHEDSSLVDTSRLDTLEVQQQTRGKKFAFTADEPEESVTNRQQEEVALGEITTQSSFSKPRAQISEQQASKITAVDSKGLFGKFANIQKIRLQPKNPLNEDDQEEIVNLAEDLFKVNEESKLSSTSSHQVDDLKLAKDDFKEIAELKETAESEEQEEKAEIAEESLVAKASLKTSAETSAETSPETSPEAYSSFTTEDFEAVKAQLLAQTSTSLLTEEANESSYGVSSSNKGEQEQNDSFVAVENNTAETNELDSAALSEFLQELAEESKEQGTKSPQVQAKFNFHREQAKAKFLQEKSKKKILDALLVDNDEEVQKKLAQEWFDLQDQKEQSNEISKVEKLAEEQFTLKEEKANLSGNDFASFSASSSSHSSSYAASTSEFAELFTQVLRQNKGNNTKVDGVFAEQPVADFILNTAALKFLTSDFLNSLLHQEVDLSSLGGDDEIELKDLLRPHWFRQRQSKNIHILTSSQQQTIWQYQGKVYMVSNYELLYQLAEIISEQSKFYQPAQEVLLEFANFLKLNEDLANPEVFASVLLLLEALGVMQAEFYPQLKEISYCVI</sequence>
<dbReference type="SUPFAM" id="SSF55874">
    <property type="entry name" value="ATPase domain of HSP90 chaperone/DNA topoisomerase II/histidine kinase"/>
    <property type="match status" value="1"/>
</dbReference>
<reference evidence="8 9" key="1">
    <citation type="submission" date="2017-08" db="EMBL/GenBank/DDBJ databases">
        <title>Reclassification of Bisgaard taxon 37 and 44.</title>
        <authorList>
            <person name="Christensen H."/>
        </authorList>
    </citation>
    <scope>NUCLEOTIDE SEQUENCE [LARGE SCALE GENOMIC DNA]</scope>
    <source>
        <strain evidence="8 9">B96_3</strain>
    </source>
</reference>
<dbReference type="InterPro" id="IPR038973">
    <property type="entry name" value="MutL/Mlh/Pms-like"/>
</dbReference>
<proteinExistence type="inferred from homology"/>
<feature type="compositionally biased region" description="Polar residues" evidence="6">
    <location>
        <begin position="569"/>
        <end position="579"/>
    </location>
</feature>
<dbReference type="InterPro" id="IPR014762">
    <property type="entry name" value="DNA_mismatch_repair_CS"/>
</dbReference>
<dbReference type="PANTHER" id="PTHR10073:SF12">
    <property type="entry name" value="DNA MISMATCH REPAIR PROTEIN MLH1"/>
    <property type="match status" value="1"/>
</dbReference>
<dbReference type="InterPro" id="IPR014721">
    <property type="entry name" value="Ribsml_uS5_D2-typ_fold_subgr"/>
</dbReference>
<dbReference type="RefSeq" id="WP_119525212.1">
    <property type="nucleotide sequence ID" value="NZ_NRHC01000055.1"/>
</dbReference>
<evidence type="ECO:0000256" key="1">
    <source>
        <dbReference type="ARBA" id="ARBA00006082"/>
    </source>
</evidence>
<accession>A0A3A1Y8M1</accession>
<gene>
    <name evidence="5" type="primary">mutL</name>
    <name evidence="8" type="ORF">CKF54_04670</name>
</gene>
<keyword evidence="4 5" id="KW-0234">DNA repair</keyword>
<dbReference type="InterPro" id="IPR020667">
    <property type="entry name" value="DNA_mismatch_repair_MutL"/>
</dbReference>
<dbReference type="AlphaFoldDB" id="A0A3A1Y8M1"/>
<dbReference type="GO" id="GO:0032300">
    <property type="term" value="C:mismatch repair complex"/>
    <property type="evidence" value="ECO:0007669"/>
    <property type="project" value="InterPro"/>
</dbReference>
<dbReference type="NCBIfam" id="TIGR00585">
    <property type="entry name" value="mutl"/>
    <property type="match status" value="1"/>
</dbReference>
<evidence type="ECO:0000313" key="9">
    <source>
        <dbReference type="Proteomes" id="UP000265691"/>
    </source>
</evidence>
<dbReference type="GO" id="GO:0030983">
    <property type="term" value="F:mismatched DNA binding"/>
    <property type="evidence" value="ECO:0007669"/>
    <property type="project" value="InterPro"/>
</dbReference>
<evidence type="ECO:0000256" key="6">
    <source>
        <dbReference type="SAM" id="MobiDB-lite"/>
    </source>
</evidence>
<comment type="similarity">
    <text evidence="1 5">Belongs to the DNA mismatch repair MutL/HexB family.</text>
</comment>
<dbReference type="InterPro" id="IPR002099">
    <property type="entry name" value="MutL/Mlh/PMS"/>
</dbReference>
<dbReference type="Pfam" id="PF01119">
    <property type="entry name" value="DNA_mis_repair"/>
    <property type="match status" value="1"/>
</dbReference>
<dbReference type="HAMAP" id="MF_00149">
    <property type="entry name" value="DNA_mis_repair"/>
    <property type="match status" value="1"/>
</dbReference>
<comment type="caution">
    <text evidence="8">The sequence shown here is derived from an EMBL/GenBank/DDBJ whole genome shotgun (WGS) entry which is preliminary data.</text>
</comment>
<evidence type="ECO:0000313" key="8">
    <source>
        <dbReference type="EMBL" id="RIY32474.1"/>
    </source>
</evidence>
<dbReference type="Proteomes" id="UP000265691">
    <property type="component" value="Unassembled WGS sequence"/>
</dbReference>
<dbReference type="InterPro" id="IPR036890">
    <property type="entry name" value="HATPase_C_sf"/>
</dbReference>
<dbReference type="Gene3D" id="3.30.230.10">
    <property type="match status" value="1"/>
</dbReference>
<dbReference type="GO" id="GO:0016887">
    <property type="term" value="F:ATP hydrolysis activity"/>
    <property type="evidence" value="ECO:0007669"/>
    <property type="project" value="InterPro"/>
</dbReference>
<protein>
    <recommendedName>
        <fullName evidence="2 5">DNA mismatch repair protein MutL</fullName>
    </recommendedName>
</protein>
<dbReference type="PROSITE" id="PS00058">
    <property type="entry name" value="DNA_MISMATCH_REPAIR_1"/>
    <property type="match status" value="1"/>
</dbReference>
<dbReference type="FunFam" id="3.30.565.10:FF:000003">
    <property type="entry name" value="DNA mismatch repair endonuclease MutL"/>
    <property type="match status" value="1"/>
</dbReference>
<dbReference type="Pfam" id="PF13589">
    <property type="entry name" value="HATPase_c_3"/>
    <property type="match status" value="1"/>
</dbReference>
<keyword evidence="9" id="KW-1185">Reference proteome</keyword>
<dbReference type="OrthoDB" id="9763467at2"/>
<organism evidence="8 9">
    <name type="scientific">Psittacicella hinzii</name>
    <dbReference type="NCBI Taxonomy" id="2028575"/>
    <lineage>
        <taxon>Bacteria</taxon>
        <taxon>Pseudomonadati</taxon>
        <taxon>Pseudomonadota</taxon>
        <taxon>Gammaproteobacteria</taxon>
        <taxon>Pasteurellales</taxon>
        <taxon>Psittacicellaceae</taxon>
        <taxon>Psittacicella</taxon>
    </lineage>
</organism>
<dbReference type="PANTHER" id="PTHR10073">
    <property type="entry name" value="DNA MISMATCH REPAIR PROTEIN MLH, PMS, MUTL"/>
    <property type="match status" value="1"/>
</dbReference>